<organism evidence="1">
    <name type="scientific">Salmonella enterica subsp. enterica serovar Heidelberg</name>
    <dbReference type="NCBI Taxonomy" id="611"/>
    <lineage>
        <taxon>Bacteria</taxon>
        <taxon>Pseudomonadati</taxon>
        <taxon>Pseudomonadota</taxon>
        <taxon>Gammaproteobacteria</taxon>
        <taxon>Enterobacterales</taxon>
        <taxon>Enterobacteriaceae</taxon>
        <taxon>Salmonella</taxon>
    </lineage>
</organism>
<dbReference type="EMBL" id="DAAAKA010000033">
    <property type="protein sequence ID" value="HAA0836155.1"/>
    <property type="molecule type" value="Genomic_DNA"/>
</dbReference>
<reference evidence="1" key="2">
    <citation type="submission" date="2019-10" db="EMBL/GenBank/DDBJ databases">
        <authorList>
            <consortium name="NCBI Pathogen Detection Project"/>
        </authorList>
    </citation>
    <scope>NUCLEOTIDE SEQUENCE</scope>
    <source>
        <strain evidence="1">NVSL 4960</strain>
    </source>
</reference>
<name>A0A3V4FH96_SALET</name>
<gene>
    <name evidence="1" type="ORF">GDN63_23540</name>
</gene>
<dbReference type="AlphaFoldDB" id="A0A3V4FH96"/>
<sequence length="92" mass="10987">MKTFFLHAEVENDRELLLSVLIEKFQNGLFKHFEIKYIADDDYTRIDISDNVTIEMMQCFISELPDGHRMLQTLATDIDQSDYNWRNKYFAS</sequence>
<comment type="caution">
    <text evidence="1">The sequence shown here is derived from an EMBL/GenBank/DDBJ whole genome shotgun (WGS) entry which is preliminary data.</text>
</comment>
<dbReference type="RefSeq" id="WP_045340251.1">
    <property type="nucleotide sequence ID" value="NZ_JYVR01000031.1"/>
</dbReference>
<accession>A0A3V4FH96</accession>
<reference evidence="1" key="1">
    <citation type="journal article" date="2018" name="Genome Biol.">
        <title>SKESA: strategic k-mer extension for scrupulous assemblies.</title>
        <authorList>
            <person name="Souvorov A."/>
            <person name="Agarwala R."/>
            <person name="Lipman D.J."/>
        </authorList>
    </citation>
    <scope>NUCLEOTIDE SEQUENCE</scope>
    <source>
        <strain evidence="1">NVSL 4960</strain>
    </source>
</reference>
<evidence type="ECO:0000313" key="1">
    <source>
        <dbReference type="EMBL" id="HAA0836155.1"/>
    </source>
</evidence>
<protein>
    <submittedName>
        <fullName evidence="1">Uncharacterized protein</fullName>
    </submittedName>
</protein>
<proteinExistence type="predicted"/>